<feature type="region of interest" description="Disordered" evidence="1">
    <location>
        <begin position="335"/>
        <end position="369"/>
    </location>
</feature>
<evidence type="ECO:0000313" key="2">
    <source>
        <dbReference type="Proteomes" id="UP000694843"/>
    </source>
</evidence>
<reference evidence="3" key="1">
    <citation type="submission" date="2025-08" db="UniProtKB">
        <authorList>
            <consortium name="RefSeq"/>
        </authorList>
    </citation>
    <scope>IDENTIFICATION</scope>
    <source>
        <tissue evidence="3">Whole organism</tissue>
    </source>
</reference>
<accession>A0A979FQP3</accession>
<feature type="compositionally biased region" description="Polar residues" evidence="1">
    <location>
        <begin position="73"/>
        <end position="99"/>
    </location>
</feature>
<feature type="region of interest" description="Disordered" evidence="1">
    <location>
        <begin position="478"/>
        <end position="514"/>
    </location>
</feature>
<feature type="region of interest" description="Disordered" evidence="1">
    <location>
        <begin position="65"/>
        <end position="99"/>
    </location>
</feature>
<evidence type="ECO:0000256" key="1">
    <source>
        <dbReference type="SAM" id="MobiDB-lite"/>
    </source>
</evidence>
<feature type="compositionally biased region" description="Basic and acidic residues" evidence="1">
    <location>
        <begin position="335"/>
        <end position="348"/>
    </location>
</feature>
<sequence length="640" mass="70848">MSREMLPDSSNSCEFYVSILEATSSSPPLVFLVKHNQEFPSSSIYTSNSSLENFDGFSLNKRNEAASDEKTNPAGTTQSQSNVTIHSSNSGVQNPFSNNLNTEMHANSISSKNFVIPKPCLKGNNGYYQLNSKSSSVCDAKDTPTATKTSQRLISLPRTNGIHFKIAQTSSSTTNSLPMTKMAASAFQNYLPVQQNGQALDSSGNFTETTRSSTDAEDVNITKLFIENTSPIHGEELTTVTRISNLKPKNSYLKAKEIKCLSKKFLNDDRKKASVVHRDHYFHSSGRFQTNFISASCDASKTQKKTRPGLHCCHFCPFKAINESIMRQHSFLHSVDHPTREPEPRERANSLPKSHAAVLKSASPPPSNKVLSKLTGRENFSSISQSTQMKAPNLKRKFIEQNIGVLMNPEAPLSSIAGNQMKMKTSEEPSAHRSATAMIGRAVSLARSSSSRLAAVLNEESKQFITYKQAYLNSHADHPVSFSTSRSHKKASEPEESTRLMNDPTADCSSITGKIPGNRAFNSEITPITKFRTKINNRVLKKSTNTGKIYEHIQAQQTEQQVRHTSGEDKQAPSIIDSIPDLTSDLQESIHRKESVFPSRIPYKKYAKPFTCSLCTFSATKNKEICYHSTHDQTQGQSHS</sequence>
<proteinExistence type="predicted"/>
<organism evidence="2 3">
    <name type="scientific">Hyalella azteca</name>
    <name type="common">Amphipod</name>
    <dbReference type="NCBI Taxonomy" id="294128"/>
    <lineage>
        <taxon>Eukaryota</taxon>
        <taxon>Metazoa</taxon>
        <taxon>Ecdysozoa</taxon>
        <taxon>Arthropoda</taxon>
        <taxon>Crustacea</taxon>
        <taxon>Multicrustacea</taxon>
        <taxon>Malacostraca</taxon>
        <taxon>Eumalacostraca</taxon>
        <taxon>Peracarida</taxon>
        <taxon>Amphipoda</taxon>
        <taxon>Senticaudata</taxon>
        <taxon>Talitrida</taxon>
        <taxon>Talitroidea</taxon>
        <taxon>Hyalellidae</taxon>
        <taxon>Hyalella</taxon>
    </lineage>
</organism>
<keyword evidence="2" id="KW-1185">Reference proteome</keyword>
<gene>
    <name evidence="3" type="primary">LOC108669447</name>
</gene>
<dbReference type="AlphaFoldDB" id="A0A979FQP3"/>
<dbReference type="Proteomes" id="UP000694843">
    <property type="component" value="Unplaced"/>
</dbReference>
<evidence type="ECO:0000313" key="3">
    <source>
        <dbReference type="RefSeq" id="XP_047739423.1"/>
    </source>
</evidence>
<dbReference type="GeneID" id="108669447"/>
<dbReference type="RefSeq" id="XP_047739423.1">
    <property type="nucleotide sequence ID" value="XM_047883467.1"/>
</dbReference>
<protein>
    <submittedName>
        <fullName evidence="3">Uncharacterized protein LOC108669447</fullName>
    </submittedName>
</protein>
<name>A0A979FQP3_HYAAZ</name>
<dbReference type="KEGG" id="hazt:108669447"/>